<evidence type="ECO:0000313" key="2">
    <source>
        <dbReference type="EMBL" id="MEJ2905095.1"/>
    </source>
</evidence>
<gene>
    <name evidence="2" type="ORF">WAE58_21800</name>
</gene>
<feature type="domain" description="Tape measure protein N-terminal" evidence="1">
    <location>
        <begin position="216"/>
        <end position="374"/>
    </location>
</feature>
<accession>A0ABU8NUL3</accession>
<dbReference type="InterPro" id="IPR013491">
    <property type="entry name" value="Tape_meas_N"/>
</dbReference>
<dbReference type="EMBL" id="JBBEUB010000009">
    <property type="protein sequence ID" value="MEJ2905095.1"/>
    <property type="molecule type" value="Genomic_DNA"/>
</dbReference>
<sequence length="1280" mass="140414">MGELLDFKAKVDFTQAKRDLEDFEKMLAKVGVAPSASTSNFTQASAGMTKAIRDSLLETERLRQENLLLQNQWQQGAISLNELTAKQKQNTIARQQSTKEAKEARLIQEQVNGSYFAAQAKLKALGVEVKSYENGLKKLTPELKGKIKEYNELNRSLTKFDEGMGNHQRKVGFYSSALKGASGQLAGFVATYVSAAAAMQLLSATFTQSLKSAAVRTSLEFTFGSVDLADAKLEQLLDTANRLGVNYNALVVSYKSFTGAVVASNFDFQKGERIFNAVAGAASKLKLSSEDTEGALRALQQMISKGNVQAEELRGQLGERIPGAFSIAARSIGVTELQLNKMLQKGEVLAADLLPALATELEKTFGLETTKKVEGLNAETEKFFNIFSGAVAESTNTNKFFETVLKGFNEIFGTIFKMVNSDSWSEFWTRLTIGSAVADTMKSISKATEQANKAISNTLNIPSGDAKKTTFAYEELSLAYEKATKALADYREGVKKGTLVDGGETSIQSLENIVKVTKARMDAVKKLIPATKAVSTEESTGEKAARLKAEKETERQINAQRTLQKKITDIQNEASRKTLTKDEEEVQAVRDKFAKISEEIKIFNENPKNKLKVNGAGLDPAMKKQIIAIEYKQDTEKLKESLGVQKDLYEQYESYKTELGKKSADERFGSEINTSKRYADILQEEYDKILSAGSSKGFTGAMTERMKILEVGIKAESAVEQKKQDALVKSLQSFEDKRLALEDQYTKDRLDVLAKSGGKGLAELDKQHALKLAALGDEHLQEIDAFKALYAGIDRLSDENALKVIGNAEDALKGLKSKGVVISKELEAELKRLFGESKESISDRLPDRLISLANQIDNVASAVTGVNENFGKLLSTLGNVVGQVGNIKKDILAFNKPGASGLEQLTAGLGIFSAGAGIFSSLFKLFDRSEQREAQASYSRDLQNKQTEALNKALERQISLLDDVYGTERITNYGLALKQARDDERKYLNDLNGKFLLTGNSETDKLIQKINNGEKSKNIFEKLAMSDLLKGGGLKSLPKDIESLQRLLDEGKLDANTSVIVQNLIKANETAIQLANNLRKEVTGTSLDQIAEAFISTLTSDTQDFGKTFEETIQKSIINGFKGEIVRKQLQAFYEEFAILAEGGLTEKEIETLRDGYLKAGEKAKKDLEDLEKITGVDLTNPSNASALKPNTLTASINQPTAERLEGLWRGQFDLTKKIEVSTASAANSLGLIYQQTIAQFNETVKISANTLRTANNTEGIVGKLDQIIINTKQSKSTRD</sequence>
<reference evidence="2 3" key="1">
    <citation type="submission" date="2024-03" db="EMBL/GenBank/DDBJ databases">
        <title>Sequence of Lycoming College Course Isolates.</title>
        <authorList>
            <person name="Plotts O."/>
            <person name="Newman J."/>
        </authorList>
    </citation>
    <scope>NUCLEOTIDE SEQUENCE [LARGE SCALE GENOMIC DNA]</scope>
    <source>
        <strain evidence="2 3">CJB-3</strain>
    </source>
</reference>
<keyword evidence="3" id="KW-1185">Reference proteome</keyword>
<comment type="caution">
    <text evidence="2">The sequence shown here is derived from an EMBL/GenBank/DDBJ whole genome shotgun (WGS) entry which is preliminary data.</text>
</comment>
<dbReference type="NCBIfam" id="TIGR02675">
    <property type="entry name" value="tape_meas_nterm"/>
    <property type="match status" value="1"/>
</dbReference>
<evidence type="ECO:0000313" key="3">
    <source>
        <dbReference type="Proteomes" id="UP001378956"/>
    </source>
</evidence>
<organism evidence="2 3">
    <name type="scientific">Pedobacter panaciterrae</name>
    <dbReference type="NCBI Taxonomy" id="363849"/>
    <lineage>
        <taxon>Bacteria</taxon>
        <taxon>Pseudomonadati</taxon>
        <taxon>Bacteroidota</taxon>
        <taxon>Sphingobacteriia</taxon>
        <taxon>Sphingobacteriales</taxon>
        <taxon>Sphingobacteriaceae</taxon>
        <taxon>Pedobacter</taxon>
    </lineage>
</organism>
<protein>
    <submittedName>
        <fullName evidence="2">Tape measure protein</fullName>
    </submittedName>
</protein>
<name>A0ABU8NUL3_9SPHI</name>
<evidence type="ECO:0000259" key="1">
    <source>
        <dbReference type="Pfam" id="PF20155"/>
    </source>
</evidence>
<dbReference type="Pfam" id="PF20155">
    <property type="entry name" value="TMP_3"/>
    <property type="match status" value="1"/>
</dbReference>
<dbReference type="RefSeq" id="WP_337717613.1">
    <property type="nucleotide sequence ID" value="NZ_JBBEUB010000009.1"/>
</dbReference>
<proteinExistence type="predicted"/>
<dbReference type="Proteomes" id="UP001378956">
    <property type="component" value="Unassembled WGS sequence"/>
</dbReference>